<feature type="compositionally biased region" description="Polar residues" evidence="12">
    <location>
        <begin position="494"/>
        <end position="508"/>
    </location>
</feature>
<dbReference type="Proteomes" id="UP000177026">
    <property type="component" value="Unassembled WGS sequence"/>
</dbReference>
<comment type="caution">
    <text evidence="15">The sequence shown here is derived from an EMBL/GenBank/DDBJ whole genome shotgun (WGS) entry which is preliminary data.</text>
</comment>
<dbReference type="InterPro" id="IPR000194">
    <property type="entry name" value="ATPase_F1/V1/A1_a/bsu_nucl-bd"/>
</dbReference>
<dbReference type="PANTHER" id="PTHR48082">
    <property type="entry name" value="ATP SYNTHASE SUBUNIT ALPHA, MITOCHONDRIAL"/>
    <property type="match status" value="1"/>
</dbReference>
<dbReference type="GO" id="GO:0046933">
    <property type="term" value="F:proton-transporting ATP synthase activity, rotational mechanism"/>
    <property type="evidence" value="ECO:0007669"/>
    <property type="project" value="InterPro"/>
</dbReference>
<keyword evidence="9" id="KW-0472">Membrane</keyword>
<keyword evidence="5" id="KW-0375">Hydrogen ion transport</keyword>
<evidence type="ECO:0000259" key="14">
    <source>
        <dbReference type="Pfam" id="PF00306"/>
    </source>
</evidence>
<feature type="domain" description="ATPase F1/V1/A1 complex alpha/beta subunit nucleotide-binding" evidence="13">
    <location>
        <begin position="135"/>
        <end position="350"/>
    </location>
</feature>
<reference evidence="15 16" key="1">
    <citation type="journal article" date="2016" name="Nat. Commun.">
        <title>Thousands of microbial genomes shed light on interconnected biogeochemical processes in an aquifer system.</title>
        <authorList>
            <person name="Anantharaman K."/>
            <person name="Brown C.T."/>
            <person name="Hug L.A."/>
            <person name="Sharon I."/>
            <person name="Castelle C.J."/>
            <person name="Probst A.J."/>
            <person name="Thomas B.C."/>
            <person name="Singh A."/>
            <person name="Wilkins M.J."/>
            <person name="Karaoz U."/>
            <person name="Brodie E.L."/>
            <person name="Williams K.H."/>
            <person name="Hubbard S.S."/>
            <person name="Banfield J.F."/>
        </authorList>
    </citation>
    <scope>NUCLEOTIDE SEQUENCE [LARGE SCALE GENOMIC DNA]</scope>
</reference>
<dbReference type="InterPro" id="IPR027417">
    <property type="entry name" value="P-loop_NTPase"/>
</dbReference>
<keyword evidence="7" id="KW-1278">Translocase</keyword>
<feature type="compositionally biased region" description="Low complexity" evidence="12">
    <location>
        <begin position="509"/>
        <end position="525"/>
    </location>
</feature>
<keyword evidence="6" id="KW-0067">ATP-binding</keyword>
<dbReference type="SUPFAM" id="SSF52540">
    <property type="entry name" value="P-loop containing nucleoside triphosphate hydrolases"/>
    <property type="match status" value="1"/>
</dbReference>
<evidence type="ECO:0000256" key="2">
    <source>
        <dbReference type="ARBA" id="ARBA00008936"/>
    </source>
</evidence>
<dbReference type="Gene3D" id="1.20.150.20">
    <property type="entry name" value="ATP synthase alpha/beta chain, C-terminal domain"/>
    <property type="match status" value="1"/>
</dbReference>
<dbReference type="InterPro" id="IPR023366">
    <property type="entry name" value="ATP_synth_asu-like_sf"/>
</dbReference>
<dbReference type="InterPro" id="IPR000793">
    <property type="entry name" value="ATP_synth_asu_C"/>
</dbReference>
<evidence type="ECO:0000256" key="6">
    <source>
        <dbReference type="ARBA" id="ARBA00022840"/>
    </source>
</evidence>
<sequence length="565" mass="63603">MKDYQYYIKRIGEYGYVREVYYPIAKIVGLPYVKPDEIVVFETNQQGQVFSLAEDHVEVLLFSDQPVPINSQVTRTDSYVSIPFDEAVLGTIIDPLGRSFFDQSGLKESSHSFEVDRDVRGIADRVRIQRPLLSGTSLVDLLIPLGKGQRELVIGDRKTGKSSFLLTLIKKQIEEGSVVVYAAIGKKKSDIKKLQEFFEKEQLSHSCLIVASDPFDSPSLIFLTPYTALSAAEYFSSLGRDVVLVFDDLSTHAKFYREMALLSGRFPGRDSYPGDIFFIHAKLLERGGNFKHPKKGEVSISILPVVETIEADLTGFIATNIMGMTDGHVFFDSDAYYKGRRPAVNISLSVTRVGRQTQTPLKREINREITAFLANFEKMQTFSHFGAELSEKVKTILKTGDRMQSFFDQHYTTIVPEEVQLILISLIWLHTLDELPLEKIAELRIKLIEQYKDEAKGKEMKEMMKSDTFHDHLLKVTKKKQEYLALIGVKPQAQSISSPAPVTPQQAASPTGTPGQTQPQTTIQPTIPPTQSPQNPAEQEGKEQPQQKQNTSSAKENKTDKIKKK</sequence>
<evidence type="ECO:0000256" key="5">
    <source>
        <dbReference type="ARBA" id="ARBA00022781"/>
    </source>
</evidence>
<dbReference type="GO" id="GO:0005524">
    <property type="term" value="F:ATP binding"/>
    <property type="evidence" value="ECO:0007669"/>
    <property type="project" value="UniProtKB-KW"/>
</dbReference>
<keyword evidence="10" id="KW-0139">CF(1)</keyword>
<dbReference type="FunFam" id="3.40.50.300:FF:004039">
    <property type="entry name" value="ATP synthase subunit alpha, mitochondrial"/>
    <property type="match status" value="1"/>
</dbReference>
<evidence type="ECO:0000256" key="1">
    <source>
        <dbReference type="ARBA" id="ARBA00004370"/>
    </source>
</evidence>
<keyword evidence="11" id="KW-0066">ATP synthesis</keyword>
<evidence type="ECO:0000313" key="15">
    <source>
        <dbReference type="EMBL" id="OGK19309.1"/>
    </source>
</evidence>
<dbReference type="SUPFAM" id="SSF50615">
    <property type="entry name" value="N-terminal domain of alpha and beta subunits of F1 ATP synthase"/>
    <property type="match status" value="1"/>
</dbReference>
<evidence type="ECO:0000256" key="11">
    <source>
        <dbReference type="ARBA" id="ARBA00023310"/>
    </source>
</evidence>
<organism evidence="15 16">
    <name type="scientific">Candidatus Roizmanbacteria bacterium RIFCSPHIGHO2_01_FULL_39_8</name>
    <dbReference type="NCBI Taxonomy" id="1802033"/>
    <lineage>
        <taxon>Bacteria</taxon>
        <taxon>Candidatus Roizmaniibacteriota</taxon>
    </lineage>
</organism>
<dbReference type="GO" id="GO:0045259">
    <property type="term" value="C:proton-transporting ATP synthase complex"/>
    <property type="evidence" value="ECO:0007669"/>
    <property type="project" value="UniProtKB-KW"/>
</dbReference>
<evidence type="ECO:0000256" key="10">
    <source>
        <dbReference type="ARBA" id="ARBA00023196"/>
    </source>
</evidence>
<evidence type="ECO:0000313" key="16">
    <source>
        <dbReference type="Proteomes" id="UP000177026"/>
    </source>
</evidence>
<dbReference type="PANTHER" id="PTHR48082:SF2">
    <property type="entry name" value="ATP SYNTHASE SUBUNIT ALPHA, MITOCHONDRIAL"/>
    <property type="match status" value="1"/>
</dbReference>
<evidence type="ECO:0000256" key="7">
    <source>
        <dbReference type="ARBA" id="ARBA00022967"/>
    </source>
</evidence>
<feature type="region of interest" description="Disordered" evidence="12">
    <location>
        <begin position="494"/>
        <end position="565"/>
    </location>
</feature>
<accession>A0A1F7GK74</accession>
<comment type="subcellular location">
    <subcellularLocation>
        <location evidence="1">Membrane</location>
    </subcellularLocation>
</comment>
<proteinExistence type="inferred from homology"/>
<dbReference type="SUPFAM" id="SSF47917">
    <property type="entry name" value="C-terminal domain of alpha and beta subunits of F1 ATP synthase"/>
    <property type="match status" value="1"/>
</dbReference>
<keyword evidence="3" id="KW-0813">Transport</keyword>
<dbReference type="InterPro" id="IPR038376">
    <property type="entry name" value="ATP_synth_asu_C_sf"/>
</dbReference>
<feature type="domain" description="ATP synthase alpha subunit C-terminal" evidence="14">
    <location>
        <begin position="358"/>
        <end position="473"/>
    </location>
</feature>
<evidence type="ECO:0000256" key="9">
    <source>
        <dbReference type="ARBA" id="ARBA00023136"/>
    </source>
</evidence>
<dbReference type="Gene3D" id="2.40.30.20">
    <property type="match status" value="1"/>
</dbReference>
<dbReference type="Gene3D" id="3.40.50.300">
    <property type="entry name" value="P-loop containing nucleotide triphosphate hydrolases"/>
    <property type="match status" value="1"/>
</dbReference>
<evidence type="ECO:0000256" key="4">
    <source>
        <dbReference type="ARBA" id="ARBA00022741"/>
    </source>
</evidence>
<evidence type="ECO:0008006" key="17">
    <source>
        <dbReference type="Google" id="ProtNLM"/>
    </source>
</evidence>
<keyword evidence="4" id="KW-0547">Nucleotide-binding</keyword>
<protein>
    <recommendedName>
        <fullName evidence="17">ATPase F1/V1/A1 complex alpha/beta subunit nucleotide-binding domain-containing protein</fullName>
    </recommendedName>
</protein>
<feature type="compositionally biased region" description="Basic and acidic residues" evidence="12">
    <location>
        <begin position="555"/>
        <end position="565"/>
    </location>
</feature>
<comment type="similarity">
    <text evidence="2">Belongs to the ATPase alpha/beta chains family.</text>
</comment>
<dbReference type="Pfam" id="PF00006">
    <property type="entry name" value="ATP-synt_ab"/>
    <property type="match status" value="1"/>
</dbReference>
<dbReference type="GO" id="GO:0043531">
    <property type="term" value="F:ADP binding"/>
    <property type="evidence" value="ECO:0007669"/>
    <property type="project" value="TreeGrafter"/>
</dbReference>
<evidence type="ECO:0000256" key="8">
    <source>
        <dbReference type="ARBA" id="ARBA00023065"/>
    </source>
</evidence>
<dbReference type="InterPro" id="IPR005294">
    <property type="entry name" value="ATP_synth_F1_asu"/>
</dbReference>
<gene>
    <name evidence="15" type="ORF">A2866_06580</name>
</gene>
<evidence type="ECO:0000259" key="13">
    <source>
        <dbReference type="Pfam" id="PF00006"/>
    </source>
</evidence>
<name>A0A1F7GK74_9BACT</name>
<dbReference type="Pfam" id="PF00306">
    <property type="entry name" value="ATP-synt_ab_C"/>
    <property type="match status" value="1"/>
</dbReference>
<evidence type="ECO:0000256" key="12">
    <source>
        <dbReference type="SAM" id="MobiDB-lite"/>
    </source>
</evidence>
<dbReference type="InterPro" id="IPR036121">
    <property type="entry name" value="ATPase_F1/V1/A1_a/bsu_N_sf"/>
</dbReference>
<keyword evidence="8" id="KW-0406">Ion transport</keyword>
<dbReference type="AlphaFoldDB" id="A0A1F7GK74"/>
<dbReference type="EMBL" id="MFZI01000050">
    <property type="protein sequence ID" value="OGK19309.1"/>
    <property type="molecule type" value="Genomic_DNA"/>
</dbReference>
<evidence type="ECO:0000256" key="3">
    <source>
        <dbReference type="ARBA" id="ARBA00022448"/>
    </source>
</evidence>